<dbReference type="Proteomes" id="UP000050795">
    <property type="component" value="Unassembled WGS sequence"/>
</dbReference>
<evidence type="ECO:0000313" key="2">
    <source>
        <dbReference type="Proteomes" id="UP000050795"/>
    </source>
</evidence>
<accession>A0AA85J734</accession>
<feature type="region of interest" description="Disordered" evidence="1">
    <location>
        <begin position="286"/>
        <end position="323"/>
    </location>
</feature>
<proteinExistence type="predicted"/>
<reference evidence="2" key="1">
    <citation type="submission" date="2022-06" db="EMBL/GenBank/DDBJ databases">
        <authorList>
            <person name="Berger JAMES D."/>
            <person name="Berger JAMES D."/>
        </authorList>
    </citation>
    <scope>NUCLEOTIDE SEQUENCE [LARGE SCALE GENOMIC DNA]</scope>
</reference>
<name>A0AA85J734_TRIRE</name>
<protein>
    <submittedName>
        <fullName evidence="3">Uncharacterized protein</fullName>
    </submittedName>
</protein>
<keyword evidence="2" id="KW-1185">Reference proteome</keyword>
<dbReference type="AlphaFoldDB" id="A0AA85J734"/>
<feature type="compositionally biased region" description="Polar residues" evidence="1">
    <location>
        <begin position="295"/>
        <end position="323"/>
    </location>
</feature>
<evidence type="ECO:0000313" key="3">
    <source>
        <dbReference type="WBParaSite" id="TREG1_133300.1"/>
    </source>
</evidence>
<organism evidence="2 3">
    <name type="scientific">Trichobilharzia regenti</name>
    <name type="common">Nasal bird schistosome</name>
    <dbReference type="NCBI Taxonomy" id="157069"/>
    <lineage>
        <taxon>Eukaryota</taxon>
        <taxon>Metazoa</taxon>
        <taxon>Spiralia</taxon>
        <taxon>Lophotrochozoa</taxon>
        <taxon>Platyhelminthes</taxon>
        <taxon>Trematoda</taxon>
        <taxon>Digenea</taxon>
        <taxon>Strigeidida</taxon>
        <taxon>Schistosomatoidea</taxon>
        <taxon>Schistosomatidae</taxon>
        <taxon>Trichobilharzia</taxon>
    </lineage>
</organism>
<dbReference type="WBParaSite" id="TREG1_133300.1">
    <property type="protein sequence ID" value="TREG1_133300.1"/>
    <property type="gene ID" value="TREG1_133300"/>
</dbReference>
<evidence type="ECO:0000256" key="1">
    <source>
        <dbReference type="SAM" id="MobiDB-lite"/>
    </source>
</evidence>
<sequence length="323" mass="35711">MEEEDIDPKFDDILKLVKDSVNQSMSKFASILNLTPRIEQSEGETQSLMTNRPQRGEYREGSMMYSNAYRPNECNRFRGTSSTDKLQDARETRLCFTRVQEMHTEVNCEPVSKFSDKLNVNSRPDSELCDGNGAVKKSVVASGKPLLNRVSQNRVTVSEGSSDSTSLQSITSQSEDIKPLMICEEKPKLSTSVIKEFENDELDVKICLWLIMMKWRGMPTTAKLNKGSVQLGGEVDLRADAVVEVMGVCETISVNDQRVAHLSSDASAKPELIVKYSSDGGLAGRHISESRTRTASDPPLTSSTGINQSSLVLSTTMKQTPIN</sequence>
<reference evidence="3" key="2">
    <citation type="submission" date="2023-11" db="UniProtKB">
        <authorList>
            <consortium name="WormBaseParasite"/>
        </authorList>
    </citation>
    <scope>IDENTIFICATION</scope>
</reference>